<protein>
    <submittedName>
        <fullName evidence="1">Inhibits MHC class II antigen presentation</fullName>
    </submittedName>
</protein>
<keyword evidence="2" id="KW-1185">Reference proteome</keyword>
<dbReference type="Pfam" id="PF05989">
    <property type="entry name" value="Chordopox_A35R"/>
    <property type="match status" value="1"/>
</dbReference>
<dbReference type="GeneID" id="11107276"/>
<gene>
    <name evidence="1" type="ORF">YKV141</name>
</gene>
<dbReference type="InterPro" id="IPR009247">
    <property type="entry name" value="Chordopox_A35R"/>
</dbReference>
<proteinExistence type="predicted"/>
<evidence type="ECO:0000313" key="1">
    <source>
        <dbReference type="EMBL" id="AEN03730.1"/>
    </source>
</evidence>
<reference evidence="1 2" key="1">
    <citation type="journal article" date="2011" name="J. Virol.">
        <title>The genome of yoka poxvirus.</title>
        <authorList>
            <person name="Zhao G."/>
            <person name="Droit L."/>
            <person name="Tesh R.B."/>
            <person name="Popov V.L."/>
            <person name="Little N.S."/>
            <person name="Upton C."/>
            <person name="Virgin H.W."/>
            <person name="Wang D."/>
        </authorList>
    </citation>
    <scope>NUCLEOTIDE SEQUENCE [LARGE SCALE GENOMIC DNA]</scope>
    <source>
        <strain evidence="1">DakArB 4268</strain>
    </source>
</reference>
<dbReference type="Proteomes" id="UP000164653">
    <property type="component" value="Segment"/>
</dbReference>
<dbReference type="EMBL" id="HQ849551">
    <property type="protein sequence ID" value="AEN03730.1"/>
    <property type="molecule type" value="Genomic_DNA"/>
</dbReference>
<dbReference type="OrthoDB" id="10758at10239"/>
<name>G3EI33_9POXV</name>
<dbReference type="KEGG" id="vg:11107276"/>
<sequence length="175" mass="19890">MEEYTSIVTPLGVFSITDELFDDVNIKIIDIIGPYLIGVLDAVLSSQKCLISADINRLYFAYKGKVAHSSSDDVLMMPTYNICNVYMSKNSFIVTCDYDIMLSLKDKMQQFYLFPSVDILNAKVIEVYNLYRYGDYNLIINPSNDLLLELSLKSTFCLSDGYGWVIADGKRNFSE</sequence>
<organism evidence="1 2">
    <name type="scientific">Yokapox virus</name>
    <dbReference type="NCBI Taxonomy" id="1076255"/>
    <lineage>
        <taxon>Viruses</taxon>
        <taxon>Varidnaviria</taxon>
        <taxon>Bamfordvirae</taxon>
        <taxon>Nucleocytoviricota</taxon>
        <taxon>Pokkesviricetes</taxon>
        <taxon>Chitovirales</taxon>
        <taxon>Poxviridae</taxon>
        <taxon>Chordopoxvirinae</taxon>
        <taxon>Centapoxvirus</taxon>
        <taxon>Centapoxvirus yokapox</taxon>
    </lineage>
</organism>
<dbReference type="RefSeq" id="YP_004821494.1">
    <property type="nucleotide sequence ID" value="NC_015960.1"/>
</dbReference>
<accession>G3EI33</accession>
<evidence type="ECO:0000313" key="2">
    <source>
        <dbReference type="Proteomes" id="UP000164653"/>
    </source>
</evidence>